<comment type="caution">
    <text evidence="2">The sequence shown here is derived from an EMBL/GenBank/DDBJ whole genome shotgun (WGS) entry which is preliminary data.</text>
</comment>
<feature type="non-terminal residue" evidence="2">
    <location>
        <position position="530"/>
    </location>
</feature>
<dbReference type="InterPro" id="IPR006580">
    <property type="entry name" value="Znf_TTF"/>
</dbReference>
<feature type="domain" description="TTF-type" evidence="1">
    <location>
        <begin position="220"/>
        <end position="312"/>
    </location>
</feature>
<dbReference type="Pfam" id="PF14291">
    <property type="entry name" value="DUF4371"/>
    <property type="match status" value="1"/>
</dbReference>
<sequence>MNSANSKIICSVCGRKKLKLNATNWSRHIEKCKNKKIKITSTCSKFSNNNSFISSFFKTTTSELPVESTANHEFREHSTITTELETVTNKDKQLDKIAIVGTQQDVKMFHIADKQLNTLAIVETQEDAKKLHNIADKQLNTLAIEETQEDVKKLHTEFVLLRNLNDKLYELSTNSKWKNDPAIFKAIQFTPDMINLVLSWGPCQPNHNEMPGREFPKNEMKKSFHENWFHKKLGDGTMVHRDWLSYSPSENKVYCLHCMLFAKHPQKAWVYDGFQKFKNGTIALLAHETSSVHVDATLQVKLKKSVLPLIPSIIEERRKQVAFNREIVSQLVEVTKFLGQHSLAFRGHRENWSSIIKGNFKDLLLLLSNHSPAISVHIANIKTLSRKELSFISWDRQNLLINAVSQEIVSFIKSELINARFFSISIDSTFDISRREQVSFIVRYVENSGKINERLLAMKDSEETTGQALFNLFSKVMDSHNIDWKSYLIGQSYDGAASMQGKYNGLQAKVKELCPQATFVWCHAHRLDLI</sequence>
<evidence type="ECO:0000313" key="2">
    <source>
        <dbReference type="EMBL" id="KAF0707059.1"/>
    </source>
</evidence>
<protein>
    <submittedName>
        <fullName evidence="2">Zinc finger MYM-type protein 1-like isoform X1</fullName>
    </submittedName>
</protein>
<dbReference type="EMBL" id="VUJU01012679">
    <property type="protein sequence ID" value="KAF0707059.1"/>
    <property type="molecule type" value="Genomic_DNA"/>
</dbReference>
<dbReference type="SMART" id="SM00597">
    <property type="entry name" value="ZnF_TTF"/>
    <property type="match status" value="1"/>
</dbReference>
<reference evidence="2 3" key="1">
    <citation type="submission" date="2019-08" db="EMBL/GenBank/DDBJ databases">
        <title>Whole genome of Aphis craccivora.</title>
        <authorList>
            <person name="Voronova N.V."/>
            <person name="Shulinski R.S."/>
            <person name="Bandarenka Y.V."/>
            <person name="Zhorov D.G."/>
            <person name="Warner D."/>
        </authorList>
    </citation>
    <scope>NUCLEOTIDE SEQUENCE [LARGE SCALE GENOMIC DNA]</scope>
    <source>
        <strain evidence="2">180601</strain>
        <tissue evidence="2">Whole Body</tissue>
    </source>
</reference>
<name>A0A6G0VSN1_APHCR</name>
<dbReference type="Proteomes" id="UP000478052">
    <property type="component" value="Unassembled WGS sequence"/>
</dbReference>
<evidence type="ECO:0000259" key="1">
    <source>
        <dbReference type="SMART" id="SM00597"/>
    </source>
</evidence>
<dbReference type="OrthoDB" id="6600403at2759"/>
<dbReference type="PANTHER" id="PTHR45749">
    <property type="match status" value="1"/>
</dbReference>
<proteinExistence type="predicted"/>
<dbReference type="PANTHER" id="PTHR45749:SF21">
    <property type="entry name" value="DUF4371 DOMAIN-CONTAINING PROTEIN"/>
    <property type="match status" value="1"/>
</dbReference>
<dbReference type="InterPro" id="IPR025398">
    <property type="entry name" value="DUF4371"/>
</dbReference>
<accession>A0A6G0VSN1</accession>
<keyword evidence="3" id="KW-1185">Reference proteome</keyword>
<dbReference type="AlphaFoldDB" id="A0A6G0VSN1"/>
<evidence type="ECO:0000313" key="3">
    <source>
        <dbReference type="Proteomes" id="UP000478052"/>
    </source>
</evidence>
<gene>
    <name evidence="2" type="ORF">FWK35_00031023</name>
</gene>
<organism evidence="2 3">
    <name type="scientific">Aphis craccivora</name>
    <name type="common">Cowpea aphid</name>
    <dbReference type="NCBI Taxonomy" id="307492"/>
    <lineage>
        <taxon>Eukaryota</taxon>
        <taxon>Metazoa</taxon>
        <taxon>Ecdysozoa</taxon>
        <taxon>Arthropoda</taxon>
        <taxon>Hexapoda</taxon>
        <taxon>Insecta</taxon>
        <taxon>Pterygota</taxon>
        <taxon>Neoptera</taxon>
        <taxon>Paraneoptera</taxon>
        <taxon>Hemiptera</taxon>
        <taxon>Sternorrhyncha</taxon>
        <taxon>Aphidomorpha</taxon>
        <taxon>Aphidoidea</taxon>
        <taxon>Aphididae</taxon>
        <taxon>Aphidini</taxon>
        <taxon>Aphis</taxon>
        <taxon>Aphis</taxon>
    </lineage>
</organism>